<comment type="caution">
    <text evidence="1">The sequence shown here is derived from an EMBL/GenBank/DDBJ whole genome shotgun (WGS) entry which is preliminary data.</text>
</comment>
<dbReference type="EMBL" id="JASCXX010000016">
    <property type="protein sequence ID" value="MDI6450110.1"/>
    <property type="molecule type" value="Genomic_DNA"/>
</dbReference>
<evidence type="ECO:0000313" key="1">
    <source>
        <dbReference type="EMBL" id="MDI6450110.1"/>
    </source>
</evidence>
<dbReference type="RefSeq" id="WP_349245519.1">
    <property type="nucleotide sequence ID" value="NZ_JASCXX010000016.1"/>
</dbReference>
<accession>A0AAW6TZV3</accession>
<organism evidence="1 2">
    <name type="scientific">Anaerobaca lacustris</name>
    <dbReference type="NCBI Taxonomy" id="3044600"/>
    <lineage>
        <taxon>Bacteria</taxon>
        <taxon>Pseudomonadati</taxon>
        <taxon>Planctomycetota</taxon>
        <taxon>Phycisphaerae</taxon>
        <taxon>Sedimentisphaerales</taxon>
        <taxon>Anaerobacaceae</taxon>
        <taxon>Anaerobaca</taxon>
    </lineage>
</organism>
<proteinExistence type="predicted"/>
<keyword evidence="2" id="KW-1185">Reference proteome</keyword>
<reference evidence="1" key="1">
    <citation type="submission" date="2023-05" db="EMBL/GenBank/DDBJ databases">
        <title>Anaerotaeda fermentans gen. nov., sp. nov., a novel anaerobic planctomycete of the new family within the order Sedimentisphaerales isolated from Taman Peninsula, Russia.</title>
        <authorList>
            <person name="Khomyakova M.A."/>
            <person name="Merkel A.Y."/>
            <person name="Slobodkin A.I."/>
        </authorList>
    </citation>
    <scope>NUCLEOTIDE SEQUENCE</scope>
    <source>
        <strain evidence="1">M17dextr</strain>
    </source>
</reference>
<protein>
    <recommendedName>
        <fullName evidence="3">Twin-arginine translocation signal domain-containing protein</fullName>
    </recommendedName>
</protein>
<dbReference type="InterPro" id="IPR006311">
    <property type="entry name" value="TAT_signal"/>
</dbReference>
<evidence type="ECO:0000313" key="2">
    <source>
        <dbReference type="Proteomes" id="UP001431776"/>
    </source>
</evidence>
<gene>
    <name evidence="1" type="ORF">QJ522_13710</name>
</gene>
<evidence type="ECO:0008006" key="3">
    <source>
        <dbReference type="Google" id="ProtNLM"/>
    </source>
</evidence>
<name>A0AAW6TZV3_9BACT</name>
<dbReference type="Proteomes" id="UP001431776">
    <property type="component" value="Unassembled WGS sequence"/>
</dbReference>
<dbReference type="AlphaFoldDB" id="A0AAW6TZV3"/>
<dbReference type="PROSITE" id="PS51318">
    <property type="entry name" value="TAT"/>
    <property type="match status" value="1"/>
</dbReference>
<sequence>MVNCKNPTRRQVLGALGAAGVLGAGPVSSAERDEAVGAELVHRADRLEYARLKALNLDDAEVVAKQKQMPVGRIGNLRISRLIAGSNLIGINMHARDLKYVNPLARNYNTEGRILMTMKLAEEHGANAIVLKHTNFRQIRLSRYWDEWGGKMKWLADVITTDIDKYEKLLAEHLELGAAGAYLWGGASDIWYHQGKTDNIIRAFEIMKEYDIPVGICAHRLEPIAFCEKEGLVPDFYMLTLHHDRYWSAHPKANRRFIEMYEADSPNHDAYHDNMFCHDHEGTIEFMRDVKVPWIAFKVMAAGAIPPEDGIRYAFDNGADFVCLGFFDWQLREDVELVRRAVADAHNRKRPWIA</sequence>